<dbReference type="Proteomes" id="UP000095751">
    <property type="component" value="Unassembled WGS sequence"/>
</dbReference>
<evidence type="ECO:0000256" key="2">
    <source>
        <dbReference type="ARBA" id="ARBA00013064"/>
    </source>
</evidence>
<dbReference type="CDD" id="cd14498">
    <property type="entry name" value="DSP"/>
    <property type="match status" value="1"/>
</dbReference>
<protein>
    <recommendedName>
        <fullName evidence="2">protein-tyrosine-phosphatase</fullName>
        <ecNumber evidence="2">3.1.3.48</ecNumber>
    </recommendedName>
</protein>
<dbReference type="EC" id="3.1.3.48" evidence="2"/>
<evidence type="ECO:0000313" key="8">
    <source>
        <dbReference type="Proteomes" id="UP000095751"/>
    </source>
</evidence>
<reference evidence="7 8" key="1">
    <citation type="submission" date="2016-09" db="EMBL/GenBank/DDBJ databases">
        <title>Extensive genetic diversity and differential bi-allelic expression allows diatom success in the polar Southern Ocean.</title>
        <authorList>
            <consortium name="DOE Joint Genome Institute"/>
            <person name="Mock T."/>
            <person name="Otillar R.P."/>
            <person name="Strauss J."/>
            <person name="Dupont C."/>
            <person name="Frickenhaus S."/>
            <person name="Maumus F."/>
            <person name="Mcmullan M."/>
            <person name="Sanges R."/>
            <person name="Schmutz J."/>
            <person name="Toseland A."/>
            <person name="Valas R."/>
            <person name="Veluchamy A."/>
            <person name="Ward B.J."/>
            <person name="Allen A."/>
            <person name="Barry K."/>
            <person name="Falciatore A."/>
            <person name="Ferrante M."/>
            <person name="Fortunato A.E."/>
            <person name="Gloeckner G."/>
            <person name="Gruber A."/>
            <person name="Hipkin R."/>
            <person name="Janech M."/>
            <person name="Kroth P."/>
            <person name="Leese F."/>
            <person name="Lindquist E."/>
            <person name="Lyon B.R."/>
            <person name="Martin J."/>
            <person name="Mayer C."/>
            <person name="Parker M."/>
            <person name="Quesneville H."/>
            <person name="Raymond J."/>
            <person name="Uhlig C."/>
            <person name="Valentin K.U."/>
            <person name="Worden A.Z."/>
            <person name="Armbrust E.V."/>
            <person name="Bowler C."/>
            <person name="Green B."/>
            <person name="Moulton V."/>
            <person name="Van Oosterhout C."/>
            <person name="Grigoriev I."/>
        </authorList>
    </citation>
    <scope>NUCLEOTIDE SEQUENCE [LARGE SCALE GENOMIC DNA]</scope>
    <source>
        <strain evidence="7 8">CCMP1102</strain>
    </source>
</reference>
<evidence type="ECO:0000256" key="3">
    <source>
        <dbReference type="ARBA" id="ARBA00022801"/>
    </source>
</evidence>
<dbReference type="SMART" id="SM00195">
    <property type="entry name" value="DSPc"/>
    <property type="match status" value="1"/>
</dbReference>
<dbReference type="InParanoid" id="A0A1E7F8U3"/>
<organism evidence="7 8">
    <name type="scientific">Fragilariopsis cylindrus CCMP1102</name>
    <dbReference type="NCBI Taxonomy" id="635003"/>
    <lineage>
        <taxon>Eukaryota</taxon>
        <taxon>Sar</taxon>
        <taxon>Stramenopiles</taxon>
        <taxon>Ochrophyta</taxon>
        <taxon>Bacillariophyta</taxon>
        <taxon>Bacillariophyceae</taxon>
        <taxon>Bacillariophycidae</taxon>
        <taxon>Bacillariales</taxon>
        <taxon>Bacillariaceae</taxon>
        <taxon>Fragilariopsis</taxon>
    </lineage>
</organism>
<evidence type="ECO:0000313" key="7">
    <source>
        <dbReference type="EMBL" id="OEU14435.1"/>
    </source>
</evidence>
<feature type="domain" description="Tyrosine specific protein phosphatases" evidence="6">
    <location>
        <begin position="95"/>
        <end position="149"/>
    </location>
</feature>
<keyword evidence="3" id="KW-0378">Hydrolase</keyword>
<evidence type="ECO:0000259" key="6">
    <source>
        <dbReference type="PROSITE" id="PS50056"/>
    </source>
</evidence>
<comment type="similarity">
    <text evidence="1">Belongs to the protein-tyrosine phosphatase family. Non-receptor class dual specificity subfamily.</text>
</comment>
<feature type="non-terminal residue" evidence="7">
    <location>
        <position position="163"/>
    </location>
</feature>
<dbReference type="InterPro" id="IPR016130">
    <property type="entry name" value="Tyr_Pase_AS"/>
</dbReference>
<dbReference type="Gene3D" id="3.90.190.10">
    <property type="entry name" value="Protein tyrosine phosphatase superfamily"/>
    <property type="match status" value="1"/>
</dbReference>
<dbReference type="PROSITE" id="PS50056">
    <property type="entry name" value="TYR_PHOSPHATASE_2"/>
    <property type="match status" value="1"/>
</dbReference>
<dbReference type="GO" id="GO:0005737">
    <property type="term" value="C:cytoplasm"/>
    <property type="evidence" value="ECO:0007669"/>
    <property type="project" value="TreeGrafter"/>
</dbReference>
<dbReference type="AlphaFoldDB" id="A0A1E7F8U3"/>
<dbReference type="OrthoDB" id="10252009at2759"/>
<dbReference type="Pfam" id="PF00782">
    <property type="entry name" value="DSPc"/>
    <property type="match status" value="1"/>
</dbReference>
<evidence type="ECO:0000256" key="4">
    <source>
        <dbReference type="ARBA" id="ARBA00022912"/>
    </source>
</evidence>
<evidence type="ECO:0000259" key="5">
    <source>
        <dbReference type="PROSITE" id="PS50054"/>
    </source>
</evidence>
<sequence>MSLVATFDVSSSSSSNIRHSIYIGGKVEAKDYDKLITRWKITHVLNITPTKQTNIEAGVPNYFESSSKCNLKYKRIPIYDSSISVSELSGKGYENDIIKFITNGLYYGNVFVHCSRGISRSTTGIILYLMSKRHMRYSNALALIRQRRPQVQPIPAFDMYLKK</sequence>
<feature type="domain" description="Tyrosine-protein phosphatase" evidence="5">
    <location>
        <begin position="13"/>
        <end position="163"/>
    </location>
</feature>
<dbReference type="InterPro" id="IPR029021">
    <property type="entry name" value="Prot-tyrosine_phosphatase-like"/>
</dbReference>
<dbReference type="PANTHER" id="PTHR10159">
    <property type="entry name" value="DUAL SPECIFICITY PROTEIN PHOSPHATASE"/>
    <property type="match status" value="1"/>
</dbReference>
<evidence type="ECO:0000256" key="1">
    <source>
        <dbReference type="ARBA" id="ARBA00008601"/>
    </source>
</evidence>
<dbReference type="InterPro" id="IPR020422">
    <property type="entry name" value="TYR_PHOSPHATASE_DUAL_dom"/>
</dbReference>
<dbReference type="GO" id="GO:0043409">
    <property type="term" value="P:negative regulation of MAPK cascade"/>
    <property type="evidence" value="ECO:0007669"/>
    <property type="project" value="TreeGrafter"/>
</dbReference>
<dbReference type="EMBL" id="KV784360">
    <property type="protein sequence ID" value="OEU14435.1"/>
    <property type="molecule type" value="Genomic_DNA"/>
</dbReference>
<dbReference type="GO" id="GO:0004725">
    <property type="term" value="F:protein tyrosine phosphatase activity"/>
    <property type="evidence" value="ECO:0007669"/>
    <property type="project" value="UniProtKB-EC"/>
</dbReference>
<dbReference type="PROSITE" id="PS50054">
    <property type="entry name" value="TYR_PHOSPHATASE_DUAL"/>
    <property type="match status" value="1"/>
</dbReference>
<proteinExistence type="inferred from homology"/>
<accession>A0A1E7F8U3</accession>
<dbReference type="SUPFAM" id="SSF52799">
    <property type="entry name" value="(Phosphotyrosine protein) phosphatases II"/>
    <property type="match status" value="1"/>
</dbReference>
<keyword evidence="4" id="KW-0904">Protein phosphatase</keyword>
<keyword evidence="8" id="KW-1185">Reference proteome</keyword>
<dbReference type="PROSITE" id="PS00383">
    <property type="entry name" value="TYR_PHOSPHATASE_1"/>
    <property type="match status" value="1"/>
</dbReference>
<dbReference type="KEGG" id="fcy:FRACYDRAFT_188102"/>
<dbReference type="InterPro" id="IPR000387">
    <property type="entry name" value="Tyr_Pase_dom"/>
</dbReference>
<name>A0A1E7F8U3_9STRA</name>
<gene>
    <name evidence="7" type="ORF">FRACYDRAFT_188102</name>
</gene>
<dbReference type="PANTHER" id="PTHR10159:SF519">
    <property type="entry name" value="DUAL SPECIFICITY PROTEIN PHOSPHATASE MPK3"/>
    <property type="match status" value="1"/>
</dbReference>
<dbReference type="InterPro" id="IPR000340">
    <property type="entry name" value="Dual-sp_phosphatase_cat-dom"/>
</dbReference>